<keyword evidence="2" id="KW-1185">Reference proteome</keyword>
<evidence type="ECO:0000313" key="1">
    <source>
        <dbReference type="EMBL" id="KAF2181574.1"/>
    </source>
</evidence>
<protein>
    <submittedName>
        <fullName evidence="1">Uncharacterized protein</fullName>
    </submittedName>
</protein>
<evidence type="ECO:0000313" key="2">
    <source>
        <dbReference type="Proteomes" id="UP000800200"/>
    </source>
</evidence>
<dbReference type="AlphaFoldDB" id="A0A6A6DPR7"/>
<sequence length="175" mass="20343">MEHSFDTCSTLAGNWLAKLCNSCRRWFLPSEHNVALLVSPRFNLTHLSAIPSLDPDISNQIIPNQQMRKHCPPIYTFRSSIYKEFFSLRDKIKTASISPSQTAATPIGQFVLQAEHSRVQRRTFACIARNRRAMQSERMFYLVWVSVTLMRRTRVFPRESNAPRVILNQPQIRLH</sequence>
<reference evidence="1" key="1">
    <citation type="journal article" date="2020" name="Stud. Mycol.">
        <title>101 Dothideomycetes genomes: a test case for predicting lifestyles and emergence of pathogens.</title>
        <authorList>
            <person name="Haridas S."/>
            <person name="Albert R."/>
            <person name="Binder M."/>
            <person name="Bloem J."/>
            <person name="Labutti K."/>
            <person name="Salamov A."/>
            <person name="Andreopoulos B."/>
            <person name="Baker S."/>
            <person name="Barry K."/>
            <person name="Bills G."/>
            <person name="Bluhm B."/>
            <person name="Cannon C."/>
            <person name="Castanera R."/>
            <person name="Culley D."/>
            <person name="Daum C."/>
            <person name="Ezra D."/>
            <person name="Gonzalez J."/>
            <person name="Henrissat B."/>
            <person name="Kuo A."/>
            <person name="Liang C."/>
            <person name="Lipzen A."/>
            <person name="Lutzoni F."/>
            <person name="Magnuson J."/>
            <person name="Mondo S."/>
            <person name="Nolan M."/>
            <person name="Ohm R."/>
            <person name="Pangilinan J."/>
            <person name="Park H.-J."/>
            <person name="Ramirez L."/>
            <person name="Alfaro M."/>
            <person name="Sun H."/>
            <person name="Tritt A."/>
            <person name="Yoshinaga Y."/>
            <person name="Zwiers L.-H."/>
            <person name="Turgeon B."/>
            <person name="Goodwin S."/>
            <person name="Spatafora J."/>
            <person name="Crous P."/>
            <person name="Grigoriev I."/>
        </authorList>
    </citation>
    <scope>NUCLEOTIDE SEQUENCE</scope>
    <source>
        <strain evidence="1">CBS 207.26</strain>
    </source>
</reference>
<accession>A0A6A6DPR7</accession>
<dbReference type="Proteomes" id="UP000800200">
    <property type="component" value="Unassembled WGS sequence"/>
</dbReference>
<gene>
    <name evidence="1" type="ORF">K469DRAFT_260338</name>
</gene>
<name>A0A6A6DPR7_9PEZI</name>
<proteinExistence type="predicted"/>
<dbReference type="EMBL" id="ML994652">
    <property type="protein sequence ID" value="KAF2181574.1"/>
    <property type="molecule type" value="Genomic_DNA"/>
</dbReference>
<organism evidence="1 2">
    <name type="scientific">Zopfia rhizophila CBS 207.26</name>
    <dbReference type="NCBI Taxonomy" id="1314779"/>
    <lineage>
        <taxon>Eukaryota</taxon>
        <taxon>Fungi</taxon>
        <taxon>Dikarya</taxon>
        <taxon>Ascomycota</taxon>
        <taxon>Pezizomycotina</taxon>
        <taxon>Dothideomycetes</taxon>
        <taxon>Dothideomycetes incertae sedis</taxon>
        <taxon>Zopfiaceae</taxon>
        <taxon>Zopfia</taxon>
    </lineage>
</organism>